<dbReference type="AlphaFoldDB" id="A0A947DBK8"/>
<gene>
    <name evidence="2" type="ORF">IXB50_01785</name>
</gene>
<dbReference type="PANTHER" id="PTHR36558:SF1">
    <property type="entry name" value="RESTRICTION ENDONUCLEASE DOMAIN-CONTAINING PROTEIN-RELATED"/>
    <property type="match status" value="1"/>
</dbReference>
<accession>A0A947DBK8</accession>
<dbReference type="Gene3D" id="3.90.1570.10">
    <property type="entry name" value="tt1808, chain A"/>
    <property type="match status" value="1"/>
</dbReference>
<evidence type="ECO:0000313" key="2">
    <source>
        <dbReference type="EMBL" id="MBT9314152.1"/>
    </source>
</evidence>
<dbReference type="InterPro" id="IPR012296">
    <property type="entry name" value="Nuclease_put_TT1808"/>
</dbReference>
<dbReference type="RefSeq" id="WP_326520702.1">
    <property type="nucleotide sequence ID" value="NZ_JADOES010000003.1"/>
</dbReference>
<keyword evidence="2" id="KW-0378">Hydrolase</keyword>
<reference evidence="2" key="1">
    <citation type="submission" date="2020-11" db="EMBL/GenBank/DDBJ databases">
        <authorList>
            <person name="Konstantinou D."/>
            <person name="Gkelis S."/>
            <person name="Popin R."/>
            <person name="Fewer D."/>
            <person name="Sivonen K."/>
        </authorList>
    </citation>
    <scope>NUCLEOTIDE SEQUENCE</scope>
    <source>
        <strain evidence="2">TAU-MAC 1115</strain>
    </source>
</reference>
<dbReference type="PANTHER" id="PTHR36558">
    <property type="entry name" value="GLR1098 PROTEIN"/>
    <property type="match status" value="1"/>
</dbReference>
<evidence type="ECO:0000259" key="1">
    <source>
        <dbReference type="Pfam" id="PF05685"/>
    </source>
</evidence>
<dbReference type="InterPro" id="IPR008538">
    <property type="entry name" value="Uma2"/>
</dbReference>
<evidence type="ECO:0000313" key="3">
    <source>
        <dbReference type="Proteomes" id="UP000717364"/>
    </source>
</evidence>
<dbReference type="EMBL" id="JADOES010000003">
    <property type="protein sequence ID" value="MBT9314152.1"/>
    <property type="molecule type" value="Genomic_DNA"/>
</dbReference>
<dbReference type="GO" id="GO:0004519">
    <property type="term" value="F:endonuclease activity"/>
    <property type="evidence" value="ECO:0007669"/>
    <property type="project" value="UniProtKB-KW"/>
</dbReference>
<sequence length="87" mass="10373">MLSRSIQDYDHGDKFNAYRTIATFQEYVLINQYKQQVEHYVKTAEKLWSFREYDTSDQQLLLENAPFEISFADLYDEVDFTLASSEN</sequence>
<keyword evidence="3" id="KW-1185">Reference proteome</keyword>
<dbReference type="Pfam" id="PF05685">
    <property type="entry name" value="Uma2"/>
    <property type="match status" value="1"/>
</dbReference>
<keyword evidence="2" id="KW-0540">Nuclease</keyword>
<comment type="caution">
    <text evidence="2">The sequence shown here is derived from an EMBL/GenBank/DDBJ whole genome shotgun (WGS) entry which is preliminary data.</text>
</comment>
<proteinExistence type="predicted"/>
<protein>
    <submittedName>
        <fullName evidence="2">Uma2 family endonuclease</fullName>
    </submittedName>
</protein>
<dbReference type="Proteomes" id="UP000717364">
    <property type="component" value="Unassembled WGS sequence"/>
</dbReference>
<keyword evidence="2" id="KW-0255">Endonuclease</keyword>
<name>A0A947DBK8_9CYAN</name>
<reference evidence="2" key="2">
    <citation type="journal article" date="2021" name="Mar. Drugs">
        <title>Genome Reduction and Secondary Metabolism of the Marine Sponge-Associated Cyanobacterium Leptothoe.</title>
        <authorList>
            <person name="Konstantinou D."/>
            <person name="Popin R.V."/>
            <person name="Fewer D.P."/>
            <person name="Sivonen K."/>
            <person name="Gkelis S."/>
        </authorList>
    </citation>
    <scope>NUCLEOTIDE SEQUENCE</scope>
    <source>
        <strain evidence="2">TAU-MAC 1115</strain>
    </source>
</reference>
<feature type="domain" description="Putative restriction endonuclease" evidence="1">
    <location>
        <begin position="3"/>
        <end position="65"/>
    </location>
</feature>
<organism evidence="2 3">
    <name type="scientific">Leptothoe spongobia TAU-MAC 1115</name>
    <dbReference type="NCBI Taxonomy" id="1967444"/>
    <lineage>
        <taxon>Bacteria</taxon>
        <taxon>Bacillati</taxon>
        <taxon>Cyanobacteriota</taxon>
        <taxon>Cyanophyceae</taxon>
        <taxon>Nodosilineales</taxon>
        <taxon>Cymatolegaceae</taxon>
        <taxon>Leptothoe</taxon>
        <taxon>Leptothoe spongobia</taxon>
    </lineage>
</organism>